<comment type="caution">
    <text evidence="2">The sequence shown here is derived from an EMBL/GenBank/DDBJ whole genome shotgun (WGS) entry which is preliminary data.</text>
</comment>
<evidence type="ECO:0000256" key="1">
    <source>
        <dbReference type="SAM" id="Phobius"/>
    </source>
</evidence>
<gene>
    <name evidence="2" type="ORF">E2C01_000723</name>
</gene>
<accession>A0A5B7CFE5</accession>
<feature type="transmembrane region" description="Helical" evidence="1">
    <location>
        <begin position="20"/>
        <end position="41"/>
    </location>
</feature>
<protein>
    <submittedName>
        <fullName evidence="2">Uncharacterized protein</fullName>
    </submittedName>
</protein>
<keyword evidence="3" id="KW-1185">Reference proteome</keyword>
<proteinExistence type="predicted"/>
<name>A0A5B7CFE5_PORTR</name>
<dbReference type="AlphaFoldDB" id="A0A5B7CFE5"/>
<reference evidence="2 3" key="1">
    <citation type="submission" date="2019-05" db="EMBL/GenBank/DDBJ databases">
        <title>Another draft genome of Portunus trituberculatus and its Hox gene families provides insights of decapod evolution.</title>
        <authorList>
            <person name="Jeong J.-H."/>
            <person name="Song I."/>
            <person name="Kim S."/>
            <person name="Choi T."/>
            <person name="Kim D."/>
            <person name="Ryu S."/>
            <person name="Kim W."/>
        </authorList>
    </citation>
    <scope>NUCLEOTIDE SEQUENCE [LARGE SCALE GENOMIC DNA]</scope>
    <source>
        <tissue evidence="2">Muscle</tissue>
    </source>
</reference>
<feature type="transmembrane region" description="Helical" evidence="1">
    <location>
        <begin position="126"/>
        <end position="143"/>
    </location>
</feature>
<dbReference type="EMBL" id="VSRR010000019">
    <property type="protein sequence ID" value="MPC08147.1"/>
    <property type="molecule type" value="Genomic_DNA"/>
</dbReference>
<keyword evidence="1" id="KW-1133">Transmembrane helix</keyword>
<organism evidence="2 3">
    <name type="scientific">Portunus trituberculatus</name>
    <name type="common">Swimming crab</name>
    <name type="synonym">Neptunus trituberculatus</name>
    <dbReference type="NCBI Taxonomy" id="210409"/>
    <lineage>
        <taxon>Eukaryota</taxon>
        <taxon>Metazoa</taxon>
        <taxon>Ecdysozoa</taxon>
        <taxon>Arthropoda</taxon>
        <taxon>Crustacea</taxon>
        <taxon>Multicrustacea</taxon>
        <taxon>Malacostraca</taxon>
        <taxon>Eumalacostraca</taxon>
        <taxon>Eucarida</taxon>
        <taxon>Decapoda</taxon>
        <taxon>Pleocyemata</taxon>
        <taxon>Brachyura</taxon>
        <taxon>Eubrachyura</taxon>
        <taxon>Portunoidea</taxon>
        <taxon>Portunidae</taxon>
        <taxon>Portuninae</taxon>
        <taxon>Portunus</taxon>
    </lineage>
</organism>
<dbReference type="SUPFAM" id="SSF53850">
    <property type="entry name" value="Periplasmic binding protein-like II"/>
    <property type="match status" value="1"/>
</dbReference>
<dbReference type="Proteomes" id="UP000324222">
    <property type="component" value="Unassembled WGS sequence"/>
</dbReference>
<evidence type="ECO:0000313" key="2">
    <source>
        <dbReference type="EMBL" id="MPC08147.1"/>
    </source>
</evidence>
<sequence length="144" mass="16895">MAPKLRKLLLHFLQVIKDSFIYAAIWSYSYRCFLFQLAPVGSPMRMSWEKMVGKDPIKNLPYNNDDALASVLQGKYAFFANKEYIIYRLQRKLPVQQAMDIVDTKTDFLRRGIGFGLQKHSPYKKLFNHVYVSMLFVIHVLILN</sequence>
<dbReference type="Gene3D" id="3.40.190.10">
    <property type="entry name" value="Periplasmic binding protein-like II"/>
    <property type="match status" value="2"/>
</dbReference>
<evidence type="ECO:0000313" key="3">
    <source>
        <dbReference type="Proteomes" id="UP000324222"/>
    </source>
</evidence>
<keyword evidence="1" id="KW-0812">Transmembrane</keyword>
<keyword evidence="1" id="KW-0472">Membrane</keyword>